<feature type="domain" description="NB-ARC" evidence="3">
    <location>
        <begin position="1"/>
        <end position="134"/>
    </location>
</feature>
<dbReference type="InterPro" id="IPR027417">
    <property type="entry name" value="P-loop_NTPase"/>
</dbReference>
<sequence>MKNINNHFRNSVSYFDIVIWVTVSAHPDLKKVRRMIWERLGLPYGDDHTEDMESHILFDILKRKEFLLILDDLWDRDRFDIKEIGIPRPKNGSKIAITTQNGDVCSDMGADSTVEVKKLSEDESWELFCAKAGPHVASPTIEPYARPLLKKCDGLPLAIVVSGRTMRGIQSIGEWEYAKWALGHSPSDMAGEYELVNYCIEKGLLDGRDSLNEAREKCYAMLGSLEIACMVESGGTEDTIKMHNSMREMALWITSSGQGQGHGRCFLGKSGIGLREAPVFRKWQEEAEKVYLVENDIEALPLLPEECARLVSLSLRGNNLVKEIPPHHFFESMSALRVLDLSLTSVTLLVSLGESPCASFKRMLVSRRVAPNNRTASTTPIVGSMRRCLNHPSQGPKHAMPDPAKMQGLTRVPTNVSKGLELTTCQELVSVVTAKGRGAFERLEELHLYSLSGVESLCIGVPWNTCFGNLKTISIMRCPRLRILFTHGMPQLFKGA</sequence>
<evidence type="ECO:0000259" key="3">
    <source>
        <dbReference type="Pfam" id="PF00931"/>
    </source>
</evidence>
<dbReference type="Proteomes" id="UP000017836">
    <property type="component" value="Unassembled WGS sequence"/>
</dbReference>
<dbReference type="InterPro" id="IPR032675">
    <property type="entry name" value="LRR_dom_sf"/>
</dbReference>
<dbReference type="EMBL" id="KI392980">
    <property type="protein sequence ID" value="ERN09506.1"/>
    <property type="molecule type" value="Genomic_DNA"/>
</dbReference>
<comment type="similarity">
    <text evidence="1">Belongs to the disease resistance NB-LRR family.</text>
</comment>
<dbReference type="GO" id="GO:0005524">
    <property type="term" value="F:ATP binding"/>
    <property type="evidence" value="ECO:0007669"/>
    <property type="project" value="UniProtKB-KW"/>
</dbReference>
<dbReference type="Gene3D" id="1.10.8.430">
    <property type="entry name" value="Helical domain of apoptotic protease-activating factors"/>
    <property type="match status" value="1"/>
</dbReference>
<dbReference type="InterPro" id="IPR002182">
    <property type="entry name" value="NB-ARC"/>
</dbReference>
<evidence type="ECO:0000256" key="2">
    <source>
        <dbReference type="ARBA" id="ARBA00022840"/>
    </source>
</evidence>
<keyword evidence="5" id="KW-1185">Reference proteome</keyword>
<evidence type="ECO:0000313" key="5">
    <source>
        <dbReference type="Proteomes" id="UP000017836"/>
    </source>
</evidence>
<dbReference type="Gramene" id="ERN09506">
    <property type="protein sequence ID" value="ERN09506"/>
    <property type="gene ID" value="AMTR_s00029p00122880"/>
</dbReference>
<organism evidence="4 5">
    <name type="scientific">Amborella trichopoda</name>
    <dbReference type="NCBI Taxonomy" id="13333"/>
    <lineage>
        <taxon>Eukaryota</taxon>
        <taxon>Viridiplantae</taxon>
        <taxon>Streptophyta</taxon>
        <taxon>Embryophyta</taxon>
        <taxon>Tracheophyta</taxon>
        <taxon>Spermatophyta</taxon>
        <taxon>Magnoliopsida</taxon>
        <taxon>Amborellales</taxon>
        <taxon>Amborellaceae</taxon>
        <taxon>Amborella</taxon>
    </lineage>
</organism>
<accession>W1PP53</accession>
<dbReference type="OMA" id="MRNDIMS"/>
<dbReference type="InterPro" id="IPR050905">
    <property type="entry name" value="Plant_NBS-LRR"/>
</dbReference>
<dbReference type="PRINTS" id="PR00364">
    <property type="entry name" value="DISEASERSIST"/>
</dbReference>
<dbReference type="HOGENOM" id="CLU_550255_0_0_1"/>
<keyword evidence="2" id="KW-0547">Nucleotide-binding</keyword>
<dbReference type="Pfam" id="PF00931">
    <property type="entry name" value="NB-ARC"/>
    <property type="match status" value="1"/>
</dbReference>
<proteinExistence type="inferred from homology"/>
<dbReference type="AlphaFoldDB" id="W1PP53"/>
<evidence type="ECO:0000256" key="1">
    <source>
        <dbReference type="ARBA" id="ARBA00008894"/>
    </source>
</evidence>
<name>W1PP53_AMBTC</name>
<dbReference type="PANTHER" id="PTHR33463">
    <property type="entry name" value="NB-ARC DOMAIN-CONTAINING PROTEIN-RELATED"/>
    <property type="match status" value="1"/>
</dbReference>
<dbReference type="SUPFAM" id="SSF52058">
    <property type="entry name" value="L domain-like"/>
    <property type="match status" value="1"/>
</dbReference>
<dbReference type="PANTHER" id="PTHR33463:SF204">
    <property type="entry name" value="NB-ARC DOMAIN-CONTAINING PROTEIN"/>
    <property type="match status" value="1"/>
</dbReference>
<dbReference type="eggNOG" id="KOG4658">
    <property type="taxonomic scope" value="Eukaryota"/>
</dbReference>
<evidence type="ECO:0000313" key="4">
    <source>
        <dbReference type="EMBL" id="ERN09506.1"/>
    </source>
</evidence>
<reference evidence="5" key="1">
    <citation type="journal article" date="2013" name="Science">
        <title>The Amborella genome and the evolution of flowering plants.</title>
        <authorList>
            <consortium name="Amborella Genome Project"/>
        </authorList>
    </citation>
    <scope>NUCLEOTIDE SEQUENCE [LARGE SCALE GENOMIC DNA]</scope>
</reference>
<dbReference type="Gene3D" id="3.80.10.10">
    <property type="entry name" value="Ribonuclease Inhibitor"/>
    <property type="match status" value="1"/>
</dbReference>
<dbReference type="GO" id="GO:0043531">
    <property type="term" value="F:ADP binding"/>
    <property type="evidence" value="ECO:0007669"/>
    <property type="project" value="InterPro"/>
</dbReference>
<protein>
    <recommendedName>
        <fullName evidence="3">NB-ARC domain-containing protein</fullName>
    </recommendedName>
</protein>
<dbReference type="Gene3D" id="3.40.50.300">
    <property type="entry name" value="P-loop containing nucleotide triphosphate hydrolases"/>
    <property type="match status" value="1"/>
</dbReference>
<keyword evidence="2" id="KW-0067">ATP-binding</keyword>
<gene>
    <name evidence="4" type="ORF">AMTR_s00029p00122880</name>
</gene>
<dbReference type="InterPro" id="IPR042197">
    <property type="entry name" value="Apaf_helical"/>
</dbReference>
<dbReference type="SUPFAM" id="SSF52540">
    <property type="entry name" value="P-loop containing nucleoside triphosphate hydrolases"/>
    <property type="match status" value="1"/>
</dbReference>